<dbReference type="RefSeq" id="WP_179787393.1">
    <property type="nucleotide sequence ID" value="NZ_BAAARR010000010.1"/>
</dbReference>
<feature type="compositionally biased region" description="Basic and acidic residues" evidence="1">
    <location>
        <begin position="347"/>
        <end position="356"/>
    </location>
</feature>
<keyword evidence="2" id="KW-0812">Transmembrane</keyword>
<keyword evidence="2" id="KW-1133">Transmembrane helix</keyword>
<dbReference type="Gene3D" id="1.25.40.10">
    <property type="entry name" value="Tetratricopeptide repeat domain"/>
    <property type="match status" value="1"/>
</dbReference>
<feature type="region of interest" description="Disordered" evidence="1">
    <location>
        <begin position="1"/>
        <end position="76"/>
    </location>
</feature>
<sequence length="982" mass="103125">MSTPPVDDHRPPSATPVTSAGSGARSGARSGAGSGGPGRRPGGAPTGPGYQQPGPVRQSERAAPADVTDLGGPEPWVLRRPRSGPLHFLLRSTSAIALALLSGVAVNVLTDVWNSSPLGTDLNGAVRAGLVVVLAGVVLVAVALRVLERRRAQAAGRGREPALVAPGTPIRPAWHRAGPVLDDRDAAVAHGVRALREHGVAAIVGEPGTGTSAVAAGVVHALLESGTIRAGQVAPFDLRGWAWEPDSPLTLASHLLPAFGLTGPTSDADLPEAARRLHGVLAERRVLLVLDNLTAIGQLEWLAPVLSARPREPRLLVVGRPGLAELFEPFEGSEPGPPDQADGSGGHAEHAEHADPDGGAAVVRPYEVVTLAPVGTEALRAVWVAAGGPNDPPGGWLDGVLPHCGGLPKAAHDLAREYVRPGGPWTPDELLRALDARTGRPGMEAVWTAILERTGGSLSRRGRLLLGALAELSVTELTVEAIEAVRGSLDDLIQILERGEDPVHGGQVEPSPDPVAELRDRRLIRETAAGRYRLPDEIRAVIRAPGSSAEGAASAAVARQALVRHYATSARTWMRALDSTRGAAAAARWFQTTEPLMHALLAGAPRDEGPEFDAASATGSGAGFGRSFGFGAGPGAGPGTGPGAGLGAGLVDDLCTLADALDRWHARTGRPGDPGGQPAEFVRVLRQSRRPDLAQLSDIRHAAALRQAGRLTEAETELTRAAYTRLPVRNRKYASALQARRHHETALHLLALAAATDDPTAAGVRLRDAEQELYLCWAALPVRDVSGEVTTLLTMAEVHLRQGLPDRALDRLDLAEIRAADSADPSGLAYTHELRGVAAWMQGRSPAAVVRWQRALTGFRQLADTAGQARCLQHLGSAVLVAPELTGLLLEERRRPHDEVAAARQAQVWLERSRRLRSGPPTAVAEHYLTLARRHARRGGVASASGPEELPADPQPSRPDSVPATRIGRFIAGFGRRTSSPT</sequence>
<evidence type="ECO:0000256" key="1">
    <source>
        <dbReference type="SAM" id="MobiDB-lite"/>
    </source>
</evidence>
<accession>A0A852Z9L4</accession>
<comment type="caution">
    <text evidence="3">The sequence shown here is derived from an EMBL/GenBank/DDBJ whole genome shotgun (WGS) entry which is preliminary data.</text>
</comment>
<feature type="compositionally biased region" description="Low complexity" evidence="1">
    <location>
        <begin position="18"/>
        <end position="29"/>
    </location>
</feature>
<evidence type="ECO:0000313" key="4">
    <source>
        <dbReference type="Proteomes" id="UP000579605"/>
    </source>
</evidence>
<feature type="transmembrane region" description="Helical" evidence="2">
    <location>
        <begin position="128"/>
        <end position="147"/>
    </location>
</feature>
<feature type="compositionally biased region" description="Basic and acidic residues" evidence="1">
    <location>
        <begin position="1"/>
        <end position="11"/>
    </location>
</feature>
<keyword evidence="4" id="KW-1185">Reference proteome</keyword>
<dbReference type="InterPro" id="IPR011990">
    <property type="entry name" value="TPR-like_helical_dom_sf"/>
</dbReference>
<organism evidence="3 4">
    <name type="scientific">Actinopolymorpha rutila</name>
    <dbReference type="NCBI Taxonomy" id="446787"/>
    <lineage>
        <taxon>Bacteria</taxon>
        <taxon>Bacillati</taxon>
        <taxon>Actinomycetota</taxon>
        <taxon>Actinomycetes</taxon>
        <taxon>Propionibacteriales</taxon>
        <taxon>Actinopolymorphaceae</taxon>
        <taxon>Actinopolymorpha</taxon>
    </lineage>
</organism>
<keyword evidence="2" id="KW-0472">Membrane</keyword>
<feature type="transmembrane region" description="Helical" evidence="2">
    <location>
        <begin position="88"/>
        <end position="108"/>
    </location>
</feature>
<name>A0A852Z9L4_9ACTN</name>
<dbReference type="Proteomes" id="UP000579605">
    <property type="component" value="Unassembled WGS sequence"/>
</dbReference>
<dbReference type="SUPFAM" id="SSF52540">
    <property type="entry name" value="P-loop containing nucleoside triphosphate hydrolases"/>
    <property type="match status" value="1"/>
</dbReference>
<gene>
    <name evidence="3" type="ORF">F4554_002349</name>
</gene>
<evidence type="ECO:0000256" key="2">
    <source>
        <dbReference type="SAM" id="Phobius"/>
    </source>
</evidence>
<proteinExistence type="predicted"/>
<dbReference type="EMBL" id="JACBZH010000001">
    <property type="protein sequence ID" value="NYH89711.1"/>
    <property type="molecule type" value="Genomic_DNA"/>
</dbReference>
<reference evidence="3 4" key="1">
    <citation type="submission" date="2020-07" db="EMBL/GenBank/DDBJ databases">
        <title>Sequencing the genomes of 1000 actinobacteria strains.</title>
        <authorList>
            <person name="Klenk H.-P."/>
        </authorList>
    </citation>
    <scope>NUCLEOTIDE SEQUENCE [LARGE SCALE GENOMIC DNA]</scope>
    <source>
        <strain evidence="3 4">DSM 18448</strain>
    </source>
</reference>
<evidence type="ECO:0000313" key="3">
    <source>
        <dbReference type="EMBL" id="NYH89711.1"/>
    </source>
</evidence>
<feature type="region of interest" description="Disordered" evidence="1">
    <location>
        <begin position="936"/>
        <end position="982"/>
    </location>
</feature>
<dbReference type="InterPro" id="IPR027417">
    <property type="entry name" value="P-loop_NTPase"/>
</dbReference>
<dbReference type="Gene3D" id="3.40.50.300">
    <property type="entry name" value="P-loop containing nucleotide triphosphate hydrolases"/>
    <property type="match status" value="1"/>
</dbReference>
<feature type="region of interest" description="Disordered" evidence="1">
    <location>
        <begin position="327"/>
        <end position="358"/>
    </location>
</feature>
<feature type="compositionally biased region" description="Gly residues" evidence="1">
    <location>
        <begin position="30"/>
        <end position="46"/>
    </location>
</feature>
<feature type="compositionally biased region" description="Low complexity" evidence="1">
    <location>
        <begin position="966"/>
        <end position="982"/>
    </location>
</feature>
<protein>
    <submittedName>
        <fullName evidence="3">Tetratricopeptide (TPR) repeat protein</fullName>
    </submittedName>
</protein>
<dbReference type="AlphaFoldDB" id="A0A852Z9L4"/>